<evidence type="ECO:0000313" key="3">
    <source>
        <dbReference type="Proteomes" id="UP000254575"/>
    </source>
</evidence>
<name>A0A380MJD6_9GAMM</name>
<evidence type="ECO:0000259" key="1">
    <source>
        <dbReference type="Pfam" id="PF18406"/>
    </source>
</evidence>
<dbReference type="OrthoDB" id="7992117at2"/>
<dbReference type="Pfam" id="PF18406">
    <property type="entry name" value="DUF1281_C"/>
    <property type="match status" value="1"/>
</dbReference>
<dbReference type="InterPro" id="IPR041329">
    <property type="entry name" value="YubB_C"/>
</dbReference>
<keyword evidence="3" id="KW-1185">Reference proteome</keyword>
<protein>
    <recommendedName>
        <fullName evidence="1">YubB ferredoxin-like domain-containing protein</fullName>
    </recommendedName>
</protein>
<feature type="domain" description="YubB ferredoxin-like" evidence="1">
    <location>
        <begin position="116"/>
        <end position="192"/>
    </location>
</feature>
<gene>
    <name evidence="2" type="ORF">NCTC10717_00029</name>
</gene>
<reference evidence="2 3" key="1">
    <citation type="submission" date="2018-06" db="EMBL/GenBank/DDBJ databases">
        <authorList>
            <consortium name="Pathogen Informatics"/>
            <person name="Doyle S."/>
        </authorList>
    </citation>
    <scope>NUCLEOTIDE SEQUENCE [LARGE SCALE GENOMIC DNA]</scope>
    <source>
        <strain evidence="2 3">NCTC10717</strain>
    </source>
</reference>
<sequence>MPNWVINELTCDQPQVLSQLRDFNRIIPMPLILEKTVSGSHSHHFEQLVDEKMTYCEMLQRPPAYLRKDENGNKVYVTGEADKAAWPSLLRRYYLGLKLYGHPTWYDWCLYHWGCKWNAKDFEINESGTRCRFETPWSHPMPLVEALSRTYPQALIEVQFADETIGYNAGRYTIKDGEYLVPDDIVCGSREAYEIAFDLWGGREEYRYDEEEGSYVYIDED</sequence>
<dbReference type="RefSeq" id="WP_115217370.1">
    <property type="nucleotide sequence ID" value="NZ_UHIA01000002.1"/>
</dbReference>
<evidence type="ECO:0000313" key="2">
    <source>
        <dbReference type="EMBL" id="SUO90234.1"/>
    </source>
</evidence>
<organism evidence="2 3">
    <name type="scientific">Suttonella indologenes</name>
    <dbReference type="NCBI Taxonomy" id="13276"/>
    <lineage>
        <taxon>Bacteria</taxon>
        <taxon>Pseudomonadati</taxon>
        <taxon>Pseudomonadota</taxon>
        <taxon>Gammaproteobacteria</taxon>
        <taxon>Cardiobacteriales</taxon>
        <taxon>Cardiobacteriaceae</taxon>
        <taxon>Suttonella</taxon>
    </lineage>
</organism>
<dbReference type="EMBL" id="UHIA01000002">
    <property type="protein sequence ID" value="SUO90234.1"/>
    <property type="molecule type" value="Genomic_DNA"/>
</dbReference>
<dbReference type="Proteomes" id="UP000254575">
    <property type="component" value="Unassembled WGS sequence"/>
</dbReference>
<accession>A0A380MJD6</accession>
<proteinExistence type="predicted"/>
<dbReference type="AlphaFoldDB" id="A0A380MJD6"/>